<dbReference type="Proteomes" id="UP001732700">
    <property type="component" value="Chromosome 4A"/>
</dbReference>
<reference evidence="1" key="1">
    <citation type="submission" date="2021-05" db="EMBL/GenBank/DDBJ databases">
        <authorList>
            <person name="Scholz U."/>
            <person name="Mascher M."/>
            <person name="Fiebig A."/>
        </authorList>
    </citation>
    <scope>NUCLEOTIDE SEQUENCE [LARGE SCALE GENOMIC DNA]</scope>
</reference>
<reference evidence="1" key="2">
    <citation type="submission" date="2025-09" db="UniProtKB">
        <authorList>
            <consortium name="EnsemblPlants"/>
        </authorList>
    </citation>
    <scope>IDENTIFICATION</scope>
</reference>
<protein>
    <submittedName>
        <fullName evidence="1">Uncharacterized protein</fullName>
    </submittedName>
</protein>
<name>A0ACD5WPC2_AVESA</name>
<accession>A0ACD5WPC2</accession>
<dbReference type="EnsemblPlants" id="AVESA.00010b.r2.4AG0647870.1">
    <property type="protein sequence ID" value="AVESA.00010b.r2.4AG0647870.1.CDS"/>
    <property type="gene ID" value="AVESA.00010b.r2.4AG0647870"/>
</dbReference>
<evidence type="ECO:0000313" key="1">
    <source>
        <dbReference type="EnsemblPlants" id="AVESA.00010b.r2.4AG0647870.1.CDS"/>
    </source>
</evidence>
<sequence length="314" mass="34520">MVNLTVMGAGPVPTADYLDRLARTLSKKPTSRGWDCPLCQHKNNPVDNLLVKLPAFKCSNPDIDCPGKCPATPEWSINECVVNGVRCDFVIRDQGPYPTCTAQALLHGMDAKLKVHGALYGKILLQQLNGSDLLAKYCEKVKSALGEEVDPAVRNARTPCLLQIAQSDGVEYIAPDGSLATGRKLRISSWFYLKTDEINLLIRLIASGFPLLTSMTTGRCFTMTNEGEIYMSPQLTPNHAIVLIGFWVRPIWLPGEDGSTKLVEKVLFKARDSKGDRAHISGQQSGTGGDIYLLAEDLPKYAFGFHLEPPSWMQ</sequence>
<evidence type="ECO:0000313" key="2">
    <source>
        <dbReference type="Proteomes" id="UP001732700"/>
    </source>
</evidence>
<keyword evidence="2" id="KW-1185">Reference proteome</keyword>
<organism evidence="1 2">
    <name type="scientific">Avena sativa</name>
    <name type="common">Oat</name>
    <dbReference type="NCBI Taxonomy" id="4498"/>
    <lineage>
        <taxon>Eukaryota</taxon>
        <taxon>Viridiplantae</taxon>
        <taxon>Streptophyta</taxon>
        <taxon>Embryophyta</taxon>
        <taxon>Tracheophyta</taxon>
        <taxon>Spermatophyta</taxon>
        <taxon>Magnoliopsida</taxon>
        <taxon>Liliopsida</taxon>
        <taxon>Poales</taxon>
        <taxon>Poaceae</taxon>
        <taxon>BOP clade</taxon>
        <taxon>Pooideae</taxon>
        <taxon>Poodae</taxon>
        <taxon>Poeae</taxon>
        <taxon>Poeae Chloroplast Group 1 (Aveneae type)</taxon>
        <taxon>Aveninae</taxon>
        <taxon>Avena</taxon>
    </lineage>
</organism>
<proteinExistence type="predicted"/>